<organism evidence="6 7">
    <name type="scientific">Flavobacterium crocinum</name>
    <dbReference type="NCBI Taxonomy" id="2183896"/>
    <lineage>
        <taxon>Bacteria</taxon>
        <taxon>Pseudomonadati</taxon>
        <taxon>Bacteroidota</taxon>
        <taxon>Flavobacteriia</taxon>
        <taxon>Flavobacteriales</taxon>
        <taxon>Flavobacteriaceae</taxon>
        <taxon>Flavobacterium</taxon>
    </lineage>
</organism>
<evidence type="ECO:0000256" key="3">
    <source>
        <dbReference type="ARBA" id="ARBA00022840"/>
    </source>
</evidence>
<dbReference type="Pfam" id="PF00005">
    <property type="entry name" value="ABC_tran"/>
    <property type="match status" value="2"/>
</dbReference>
<dbReference type="AlphaFoldDB" id="A0A2S1YM57"/>
<dbReference type="Gene3D" id="3.40.50.300">
    <property type="entry name" value="P-loop containing nucleotide triphosphate hydrolases"/>
    <property type="match status" value="1"/>
</dbReference>
<evidence type="ECO:0000313" key="6">
    <source>
        <dbReference type="EMBL" id="AWK05167.1"/>
    </source>
</evidence>
<dbReference type="InterPro" id="IPR003593">
    <property type="entry name" value="AAA+_ATPase"/>
</dbReference>
<feature type="transmembrane region" description="Helical" evidence="4">
    <location>
        <begin position="117"/>
        <end position="134"/>
    </location>
</feature>
<dbReference type="PANTHER" id="PTHR24220">
    <property type="entry name" value="IMPORT ATP-BINDING PROTEIN"/>
    <property type="match status" value="1"/>
</dbReference>
<evidence type="ECO:0000259" key="5">
    <source>
        <dbReference type="PROSITE" id="PS50893"/>
    </source>
</evidence>
<dbReference type="OrthoDB" id="9802264at2"/>
<dbReference type="Proteomes" id="UP000245250">
    <property type="component" value="Chromosome"/>
</dbReference>
<dbReference type="InterPro" id="IPR017911">
    <property type="entry name" value="MacB-like_ATP-bd"/>
</dbReference>
<dbReference type="EMBL" id="CP029255">
    <property type="protein sequence ID" value="AWK05167.1"/>
    <property type="molecule type" value="Genomic_DNA"/>
</dbReference>
<dbReference type="PROSITE" id="PS00211">
    <property type="entry name" value="ABC_TRANSPORTER_1"/>
    <property type="match status" value="1"/>
</dbReference>
<reference evidence="6 7" key="1">
    <citation type="submission" date="2018-05" db="EMBL/GenBank/DDBJ databases">
        <title>Genome sequencing of Flavobacterium sp. HYN0056.</title>
        <authorList>
            <person name="Yi H."/>
            <person name="Baek C."/>
        </authorList>
    </citation>
    <scope>NUCLEOTIDE SEQUENCE [LARGE SCALE GENOMIC DNA]</scope>
    <source>
        <strain evidence="6 7">HYN0056</strain>
    </source>
</reference>
<protein>
    <submittedName>
        <fullName evidence="6">ABC transporter ATP-binding protein</fullName>
    </submittedName>
</protein>
<dbReference type="SMART" id="SM00382">
    <property type="entry name" value="AAA"/>
    <property type="match status" value="1"/>
</dbReference>
<evidence type="ECO:0000256" key="2">
    <source>
        <dbReference type="ARBA" id="ARBA00022741"/>
    </source>
</evidence>
<keyword evidence="2" id="KW-0547">Nucleotide-binding</keyword>
<feature type="transmembrane region" description="Helical" evidence="4">
    <location>
        <begin position="87"/>
        <end position="105"/>
    </location>
</feature>
<keyword evidence="4" id="KW-0812">Transmembrane</keyword>
<accession>A0A2S1YM57</accession>
<keyword evidence="7" id="KW-1185">Reference proteome</keyword>
<dbReference type="PANTHER" id="PTHR24220:SF86">
    <property type="entry name" value="ABC TRANSPORTER ABCH.1"/>
    <property type="match status" value="1"/>
</dbReference>
<sequence length="292" mass="33156">MIHAKNIHKFYDKLEVLKGVDLHIKKGEIVSIVGASGAGKTTLLQILGTLDKPDYAPDSSLTINGKNVLELQDIKNDNSREEKTFKIITWTGSVYIVLLAIYLLFFRTKIFDDTLRLVASITLFLPIITMLFYYNRYFKKKSKQDRILSDFRNLNLGFIFQFHQLLPEFTALENVCIPAYIAGKKTSETEAEAKKLLHFLGLSHRINHKPSELSGGEQQRVAVARALINKPDVIFADEPSGNLDTHSAENLHQLFFQLRDEFGQTFVIVTHNEELANMADRKLVMSDGQIIS</sequence>
<dbReference type="KEGG" id="fcr:HYN56_13360"/>
<feature type="domain" description="ABC transporter" evidence="5">
    <location>
        <begin position="2"/>
        <end position="291"/>
    </location>
</feature>
<keyword evidence="3 6" id="KW-0067">ATP-binding</keyword>
<dbReference type="InterPro" id="IPR015854">
    <property type="entry name" value="ABC_transpr_LolD-like"/>
</dbReference>
<dbReference type="GO" id="GO:0022857">
    <property type="term" value="F:transmembrane transporter activity"/>
    <property type="evidence" value="ECO:0007669"/>
    <property type="project" value="TreeGrafter"/>
</dbReference>
<evidence type="ECO:0000256" key="1">
    <source>
        <dbReference type="ARBA" id="ARBA00022448"/>
    </source>
</evidence>
<dbReference type="InterPro" id="IPR003439">
    <property type="entry name" value="ABC_transporter-like_ATP-bd"/>
</dbReference>
<evidence type="ECO:0000313" key="7">
    <source>
        <dbReference type="Proteomes" id="UP000245250"/>
    </source>
</evidence>
<proteinExistence type="predicted"/>
<dbReference type="InterPro" id="IPR017871">
    <property type="entry name" value="ABC_transporter-like_CS"/>
</dbReference>
<gene>
    <name evidence="6" type="ORF">HYN56_13360</name>
</gene>
<keyword evidence="4" id="KW-1133">Transmembrane helix</keyword>
<dbReference type="GO" id="GO:0016887">
    <property type="term" value="F:ATP hydrolysis activity"/>
    <property type="evidence" value="ECO:0007669"/>
    <property type="project" value="InterPro"/>
</dbReference>
<evidence type="ECO:0000256" key="4">
    <source>
        <dbReference type="SAM" id="Phobius"/>
    </source>
</evidence>
<dbReference type="InterPro" id="IPR027417">
    <property type="entry name" value="P-loop_NTPase"/>
</dbReference>
<keyword evidence="4" id="KW-0472">Membrane</keyword>
<dbReference type="GO" id="GO:0005524">
    <property type="term" value="F:ATP binding"/>
    <property type="evidence" value="ECO:0007669"/>
    <property type="project" value="UniProtKB-KW"/>
</dbReference>
<dbReference type="CDD" id="cd03255">
    <property type="entry name" value="ABC_MJ0796_LolCDE_FtsE"/>
    <property type="match status" value="1"/>
</dbReference>
<name>A0A2S1YM57_9FLAO</name>
<dbReference type="PROSITE" id="PS50893">
    <property type="entry name" value="ABC_TRANSPORTER_2"/>
    <property type="match status" value="1"/>
</dbReference>
<keyword evidence="1" id="KW-0813">Transport</keyword>
<dbReference type="GO" id="GO:0005886">
    <property type="term" value="C:plasma membrane"/>
    <property type="evidence" value="ECO:0007669"/>
    <property type="project" value="TreeGrafter"/>
</dbReference>
<dbReference type="SUPFAM" id="SSF52540">
    <property type="entry name" value="P-loop containing nucleoside triphosphate hydrolases"/>
    <property type="match status" value="1"/>
</dbReference>